<keyword evidence="2" id="KW-1185">Reference proteome</keyword>
<protein>
    <submittedName>
        <fullName evidence="3">Uncharacterized protein LOC113068402</fullName>
    </submittedName>
</protein>
<reference evidence="3" key="1">
    <citation type="submission" date="2025-08" db="UniProtKB">
        <authorList>
            <consortium name="RefSeq"/>
        </authorList>
    </citation>
    <scope>IDENTIFICATION</scope>
    <source>
        <strain evidence="3">Wakin</strain>
        <tissue evidence="3">Muscle</tissue>
    </source>
</reference>
<dbReference type="Proteomes" id="UP000515129">
    <property type="component" value="Chromosome 4"/>
</dbReference>
<dbReference type="RefSeq" id="XP_026096967.1">
    <property type="nucleotide sequence ID" value="XM_026241182.1"/>
</dbReference>
<gene>
    <name evidence="3" type="primary">LOC113068402</name>
</gene>
<sequence length="284" mass="33187">MNNQLGSIYRQTTTQSCNFPTMDGPGNEQGQQPGGRRGARMRGGRQNRGRGRRGHRRISDDIRATIVDHVVNHGLTMAEAGRRVQPNIGRSTVSSIVQTFRRENRTAKLPQTGGRGRLFTPQQEEAICTMVRANNAMRLREIQRTIIEDNNVFENIRTVSISTIDRVLHRNQMSMKQLYRVPFQRNEDRVKEIRYQYVQRIMELESSEPSHNFVYMDEAGFHLTKCRRRGPYNTQHLLNFLETLYRALIPDDERGLFREDLPKENIRCDVDENMWADRQERLDV</sequence>
<accession>A0A6P6MKF9</accession>
<evidence type="ECO:0000313" key="2">
    <source>
        <dbReference type="Proteomes" id="UP000515129"/>
    </source>
</evidence>
<dbReference type="SUPFAM" id="SSF46689">
    <property type="entry name" value="Homeodomain-like"/>
    <property type="match status" value="1"/>
</dbReference>
<dbReference type="AlphaFoldDB" id="A0A6P6MKF9"/>
<organism evidence="2 3">
    <name type="scientific">Carassius auratus</name>
    <name type="common">Goldfish</name>
    <dbReference type="NCBI Taxonomy" id="7957"/>
    <lineage>
        <taxon>Eukaryota</taxon>
        <taxon>Metazoa</taxon>
        <taxon>Chordata</taxon>
        <taxon>Craniata</taxon>
        <taxon>Vertebrata</taxon>
        <taxon>Euteleostomi</taxon>
        <taxon>Actinopterygii</taxon>
        <taxon>Neopterygii</taxon>
        <taxon>Teleostei</taxon>
        <taxon>Ostariophysi</taxon>
        <taxon>Cypriniformes</taxon>
        <taxon>Cyprinidae</taxon>
        <taxon>Cyprininae</taxon>
        <taxon>Carassius</taxon>
    </lineage>
</organism>
<evidence type="ECO:0000313" key="3">
    <source>
        <dbReference type="RefSeq" id="XP_026096967.1"/>
    </source>
</evidence>
<feature type="region of interest" description="Disordered" evidence="1">
    <location>
        <begin position="1"/>
        <end position="59"/>
    </location>
</feature>
<proteinExistence type="predicted"/>
<dbReference type="InterPro" id="IPR009057">
    <property type="entry name" value="Homeodomain-like_sf"/>
</dbReference>
<evidence type="ECO:0000256" key="1">
    <source>
        <dbReference type="SAM" id="MobiDB-lite"/>
    </source>
</evidence>
<name>A0A6P6MKF9_CARAU</name>
<feature type="compositionally biased region" description="Polar residues" evidence="1">
    <location>
        <begin position="1"/>
        <end position="19"/>
    </location>
</feature>
<dbReference type="OrthoDB" id="8939043at2759"/>
<dbReference type="GeneID" id="113068402"/>
<feature type="compositionally biased region" description="Basic residues" evidence="1">
    <location>
        <begin position="37"/>
        <end position="56"/>
    </location>
</feature>
<dbReference type="KEGG" id="caua:113068402"/>